<protein>
    <submittedName>
        <fullName evidence="1">Uncharacterized protein</fullName>
    </submittedName>
</protein>
<organism evidence="1">
    <name type="scientific">Arundo donax</name>
    <name type="common">Giant reed</name>
    <name type="synonym">Donax arundinaceus</name>
    <dbReference type="NCBI Taxonomy" id="35708"/>
    <lineage>
        <taxon>Eukaryota</taxon>
        <taxon>Viridiplantae</taxon>
        <taxon>Streptophyta</taxon>
        <taxon>Embryophyta</taxon>
        <taxon>Tracheophyta</taxon>
        <taxon>Spermatophyta</taxon>
        <taxon>Magnoliopsida</taxon>
        <taxon>Liliopsida</taxon>
        <taxon>Poales</taxon>
        <taxon>Poaceae</taxon>
        <taxon>PACMAD clade</taxon>
        <taxon>Arundinoideae</taxon>
        <taxon>Arundineae</taxon>
        <taxon>Arundo</taxon>
    </lineage>
</organism>
<proteinExistence type="predicted"/>
<reference evidence="1" key="1">
    <citation type="submission" date="2014-09" db="EMBL/GenBank/DDBJ databases">
        <authorList>
            <person name="Magalhaes I.L.F."/>
            <person name="Oliveira U."/>
            <person name="Santos F.R."/>
            <person name="Vidigal T.H.D.A."/>
            <person name="Brescovit A.D."/>
            <person name="Santos A.J."/>
        </authorList>
    </citation>
    <scope>NUCLEOTIDE SEQUENCE</scope>
    <source>
        <tissue evidence="1">Shoot tissue taken approximately 20 cm above the soil surface</tissue>
    </source>
</reference>
<sequence>MAQHSRRCSLSSPCCAHYSPSSFLSLSLSLSLSLLSTAIPFLRARRRSAPRALSPVRATKLHMAPSRGSGTVLETGFEATCDGIRLRQRCGNHEGLPAS</sequence>
<dbReference type="EMBL" id="GBRH01187337">
    <property type="protein sequence ID" value="JAE10559.1"/>
    <property type="molecule type" value="Transcribed_RNA"/>
</dbReference>
<name>A0A0A9JU27_ARUDO</name>
<evidence type="ECO:0000313" key="1">
    <source>
        <dbReference type="EMBL" id="JAE10559.1"/>
    </source>
</evidence>
<reference evidence="1" key="2">
    <citation type="journal article" date="2015" name="Data Brief">
        <title>Shoot transcriptome of the giant reed, Arundo donax.</title>
        <authorList>
            <person name="Barrero R.A."/>
            <person name="Guerrero F.D."/>
            <person name="Moolhuijzen P."/>
            <person name="Goolsby J.A."/>
            <person name="Tidwell J."/>
            <person name="Bellgard S.E."/>
            <person name="Bellgard M.I."/>
        </authorList>
    </citation>
    <scope>NUCLEOTIDE SEQUENCE</scope>
    <source>
        <tissue evidence="1">Shoot tissue taken approximately 20 cm above the soil surface</tissue>
    </source>
</reference>
<accession>A0A0A9JU27</accession>
<dbReference type="AlphaFoldDB" id="A0A0A9JU27"/>